<dbReference type="PANTHER" id="PTHR10226">
    <property type="entry name" value="A KINASE ANCHOR PROTEIN"/>
    <property type="match status" value="1"/>
</dbReference>
<dbReference type="GO" id="GO:0051018">
    <property type="term" value="F:protein kinase A binding"/>
    <property type="evidence" value="ECO:0007669"/>
    <property type="project" value="TreeGrafter"/>
</dbReference>
<reference evidence="1 2" key="1">
    <citation type="journal article" date="2024" name="Proc. Natl. Acad. Sci. U.S.A.">
        <title>The genetic regulatory architecture and epigenomic basis for age-related changes in rattlesnake venom.</title>
        <authorList>
            <person name="Hogan M.P."/>
            <person name="Holding M.L."/>
            <person name="Nystrom G.S."/>
            <person name="Colston T.J."/>
            <person name="Bartlett D.A."/>
            <person name="Mason A.J."/>
            <person name="Ellsworth S.A."/>
            <person name="Rautsaw R.M."/>
            <person name="Lawrence K.C."/>
            <person name="Strickland J.L."/>
            <person name="He B."/>
            <person name="Fraser P."/>
            <person name="Margres M.J."/>
            <person name="Gilbert D.M."/>
            <person name="Gibbs H.L."/>
            <person name="Parkinson C.L."/>
            <person name="Rokyta D.R."/>
        </authorList>
    </citation>
    <scope>NUCLEOTIDE SEQUENCE [LARGE SCALE GENOMIC DNA]</scope>
    <source>
        <strain evidence="1">DRR0105</strain>
    </source>
</reference>
<dbReference type="InterPro" id="IPR008382">
    <property type="entry name" value="SPHK1-interactor_AKAP_110"/>
</dbReference>
<gene>
    <name evidence="1" type="ORF">NXF25_011873</name>
</gene>
<dbReference type="EMBL" id="JAOTOJ010000005">
    <property type="protein sequence ID" value="KAK9401159.1"/>
    <property type="molecule type" value="Genomic_DNA"/>
</dbReference>
<sequence length="304" mass="33620">MCFVNLDAGKADYNSEFMKQKLVNISPNLPKFIASMNVQPPKDNEIIFLSGLTSENLQADFEVSQCSWLADVCLLQCARGNRRKNTSCIIFEINKFLIGLELMQKKQLHVEAGNLKPEDDTNCSVSSIEEDFLTASEHFEDEDDEYKQGDENLHLAAEFKKEVPLIQIETDQRQDLDNASEPLNGVNVTSGEKRDLLKIKPIDADSGQQLISSKSHGLTVGSCPESEASVNNTAVEEFPIPLSSSEESTCSSWCQLANNPDDTSSYLQLSERSMSNGNSSTSSSLGIMDLEIYQENIPSSPAFK</sequence>
<keyword evidence="2" id="KW-1185">Reference proteome</keyword>
<comment type="caution">
    <text evidence="1">The sequence shown here is derived from an EMBL/GenBank/DDBJ whole genome shotgun (WGS) entry which is preliminary data.</text>
</comment>
<accession>A0AAW1BFZ0</accession>
<evidence type="ECO:0000313" key="2">
    <source>
        <dbReference type="Proteomes" id="UP001474421"/>
    </source>
</evidence>
<organism evidence="1 2">
    <name type="scientific">Crotalus adamanteus</name>
    <name type="common">Eastern diamondback rattlesnake</name>
    <dbReference type="NCBI Taxonomy" id="8729"/>
    <lineage>
        <taxon>Eukaryota</taxon>
        <taxon>Metazoa</taxon>
        <taxon>Chordata</taxon>
        <taxon>Craniata</taxon>
        <taxon>Vertebrata</taxon>
        <taxon>Euteleostomi</taxon>
        <taxon>Lepidosauria</taxon>
        <taxon>Squamata</taxon>
        <taxon>Bifurcata</taxon>
        <taxon>Unidentata</taxon>
        <taxon>Episquamata</taxon>
        <taxon>Toxicofera</taxon>
        <taxon>Serpentes</taxon>
        <taxon>Colubroidea</taxon>
        <taxon>Viperidae</taxon>
        <taxon>Crotalinae</taxon>
        <taxon>Crotalus</taxon>
    </lineage>
</organism>
<evidence type="ECO:0000313" key="1">
    <source>
        <dbReference type="EMBL" id="KAK9401159.1"/>
    </source>
</evidence>
<dbReference type="PANTHER" id="PTHR10226:SF7">
    <property type="entry name" value="A-KINASE ANCHOR PROTEIN SPHKAP"/>
    <property type="match status" value="1"/>
</dbReference>
<dbReference type="GO" id="GO:0005739">
    <property type="term" value="C:mitochondrion"/>
    <property type="evidence" value="ECO:0007669"/>
    <property type="project" value="TreeGrafter"/>
</dbReference>
<dbReference type="Proteomes" id="UP001474421">
    <property type="component" value="Unassembled WGS sequence"/>
</dbReference>
<name>A0AAW1BFZ0_CROAD</name>
<dbReference type="AlphaFoldDB" id="A0AAW1BFZ0"/>
<protein>
    <submittedName>
        <fullName evidence="1">A-kinase anchor protein SPHKAP</fullName>
    </submittedName>
</protein>
<proteinExistence type="predicted"/>